<dbReference type="RefSeq" id="WP_099437047.1">
    <property type="nucleotide sequence ID" value="NZ_CP024091.1"/>
</dbReference>
<reference evidence="4 5" key="1">
    <citation type="submission" date="2017-10" db="EMBL/GenBank/DDBJ databases">
        <title>Whole genome of Pedobacter ginsengisoli T01R-27 isolated from tomato rhizosphere.</title>
        <authorList>
            <person name="Weon H.-Y."/>
            <person name="Lee S.A."/>
            <person name="Sang M.K."/>
            <person name="Song J."/>
        </authorList>
    </citation>
    <scope>NUCLEOTIDE SEQUENCE [LARGE SCALE GENOMIC DNA]</scope>
    <source>
        <strain evidence="4 5">T01R-27</strain>
    </source>
</reference>
<dbReference type="AlphaFoldDB" id="A0A2D1U0F7"/>
<evidence type="ECO:0000313" key="4">
    <source>
        <dbReference type="EMBL" id="ATP55093.1"/>
    </source>
</evidence>
<protein>
    <submittedName>
        <fullName evidence="4">TetR family transcriptional regulator</fullName>
    </submittedName>
</protein>
<accession>A0A2D1U0F7</accession>
<dbReference type="Pfam" id="PF00440">
    <property type="entry name" value="TetR_N"/>
    <property type="match status" value="1"/>
</dbReference>
<organism evidence="4 5">
    <name type="scientific">Pedobacter ginsengisoli</name>
    <dbReference type="NCBI Taxonomy" id="363852"/>
    <lineage>
        <taxon>Bacteria</taxon>
        <taxon>Pseudomonadati</taxon>
        <taxon>Bacteroidota</taxon>
        <taxon>Sphingobacteriia</taxon>
        <taxon>Sphingobacteriales</taxon>
        <taxon>Sphingobacteriaceae</taxon>
        <taxon>Pedobacter</taxon>
    </lineage>
</organism>
<gene>
    <name evidence="4" type="ORF">CPT03_00720</name>
</gene>
<dbReference type="InterPro" id="IPR009057">
    <property type="entry name" value="Homeodomain-like_sf"/>
</dbReference>
<name>A0A2D1U0F7_9SPHI</name>
<keyword evidence="5" id="KW-1185">Reference proteome</keyword>
<dbReference type="Gene3D" id="1.10.357.10">
    <property type="entry name" value="Tetracycline Repressor, domain 2"/>
    <property type="match status" value="1"/>
</dbReference>
<dbReference type="EMBL" id="CP024091">
    <property type="protein sequence ID" value="ATP55093.1"/>
    <property type="molecule type" value="Genomic_DNA"/>
</dbReference>
<evidence type="ECO:0000313" key="5">
    <source>
        <dbReference type="Proteomes" id="UP000223749"/>
    </source>
</evidence>
<dbReference type="SUPFAM" id="SSF46689">
    <property type="entry name" value="Homeodomain-like"/>
    <property type="match status" value="1"/>
</dbReference>
<dbReference type="GO" id="GO:0003677">
    <property type="term" value="F:DNA binding"/>
    <property type="evidence" value="ECO:0007669"/>
    <property type="project" value="UniProtKB-UniRule"/>
</dbReference>
<feature type="DNA-binding region" description="H-T-H motif" evidence="2">
    <location>
        <begin position="39"/>
        <end position="58"/>
    </location>
</feature>
<dbReference type="PROSITE" id="PS50977">
    <property type="entry name" value="HTH_TETR_2"/>
    <property type="match status" value="1"/>
</dbReference>
<dbReference type="KEGG" id="pgs:CPT03_00720"/>
<feature type="domain" description="HTH tetR-type" evidence="3">
    <location>
        <begin position="16"/>
        <end position="76"/>
    </location>
</feature>
<sequence length="216" mass="24676">MDKPRKRIAGAIRDKERTMLKLIAAVGEIIKNEGYTALGVNNIAKKAEVNKKLIYRYFDNNVNNLIETYVKTKDYWIGLSGDMEKLIAESQIDGGRPMVKTILKTHLSFFYTEEEMQKIVIWETSEKNKLMKEVGLKREAFGEEVFKMLLPHFEDSGVDFRAIMALQIAGIIFMVLQSKASGNPFCGIDINNPKDMDRILNSLDQLTDLVYDKARS</sequence>
<proteinExistence type="predicted"/>
<dbReference type="InterPro" id="IPR001647">
    <property type="entry name" value="HTH_TetR"/>
</dbReference>
<evidence type="ECO:0000256" key="2">
    <source>
        <dbReference type="PROSITE-ProRule" id="PRU00335"/>
    </source>
</evidence>
<keyword evidence="1 2" id="KW-0238">DNA-binding</keyword>
<dbReference type="OrthoDB" id="836882at2"/>
<evidence type="ECO:0000256" key="1">
    <source>
        <dbReference type="ARBA" id="ARBA00023125"/>
    </source>
</evidence>
<dbReference type="Proteomes" id="UP000223749">
    <property type="component" value="Chromosome"/>
</dbReference>
<evidence type="ECO:0000259" key="3">
    <source>
        <dbReference type="PROSITE" id="PS50977"/>
    </source>
</evidence>